<evidence type="ECO:0000313" key="3">
    <source>
        <dbReference type="Proteomes" id="UP000191024"/>
    </source>
</evidence>
<reference evidence="3" key="1">
    <citation type="submission" date="2016-03" db="EMBL/GenBank/DDBJ databases">
        <authorList>
            <person name="Devillers H."/>
        </authorList>
    </citation>
    <scope>NUCLEOTIDE SEQUENCE [LARGE SCALE GENOMIC DNA]</scope>
</reference>
<feature type="compositionally biased region" description="Acidic residues" evidence="1">
    <location>
        <begin position="263"/>
        <end position="274"/>
    </location>
</feature>
<dbReference type="EMBL" id="LT598467">
    <property type="protein sequence ID" value="SCU95725.1"/>
    <property type="molecule type" value="Genomic_DNA"/>
</dbReference>
<dbReference type="GO" id="GO:0031145">
    <property type="term" value="P:anaphase-promoting complex-dependent catabolic process"/>
    <property type="evidence" value="ECO:0007669"/>
    <property type="project" value="InterPro"/>
</dbReference>
<dbReference type="STRING" id="1230905.A0A1G4JXH0"/>
<name>A0A1G4JXH0_9SACH</name>
<dbReference type="Proteomes" id="UP000191024">
    <property type="component" value="Chromosome F"/>
</dbReference>
<evidence type="ECO:0000313" key="2">
    <source>
        <dbReference type="EMBL" id="SCU95725.1"/>
    </source>
</evidence>
<organism evidence="2 3">
    <name type="scientific">Lachancea mirantina</name>
    <dbReference type="NCBI Taxonomy" id="1230905"/>
    <lineage>
        <taxon>Eukaryota</taxon>
        <taxon>Fungi</taxon>
        <taxon>Dikarya</taxon>
        <taxon>Ascomycota</taxon>
        <taxon>Saccharomycotina</taxon>
        <taxon>Saccharomycetes</taxon>
        <taxon>Saccharomycetales</taxon>
        <taxon>Saccharomycetaceae</taxon>
        <taxon>Lachancea</taxon>
    </lineage>
</organism>
<feature type="region of interest" description="Disordered" evidence="1">
    <location>
        <begin position="253"/>
        <end position="296"/>
    </location>
</feature>
<proteinExistence type="predicted"/>
<protein>
    <submittedName>
        <fullName evidence="2">LAMI_0F03488g1_1</fullName>
    </submittedName>
</protein>
<dbReference type="Pfam" id="PF05841">
    <property type="entry name" value="Apc15p"/>
    <property type="match status" value="1"/>
</dbReference>
<dbReference type="InterPro" id="IPR008402">
    <property type="entry name" value="APC_su15/mnd2"/>
</dbReference>
<dbReference type="AlphaFoldDB" id="A0A1G4JXH0"/>
<keyword evidence="3" id="KW-1185">Reference proteome</keyword>
<gene>
    <name evidence="2" type="ORF">LAMI_0F03488G</name>
</gene>
<evidence type="ECO:0000256" key="1">
    <source>
        <dbReference type="SAM" id="MobiDB-lite"/>
    </source>
</evidence>
<sequence length="296" mass="33735">MPIGMSHTLCLALEVVTGRHAEDELRELPLFKEWREETGNKNKRPWNEVQKRRKSERSVVKKRVSLPLAAYSAYRESAFVCHSETGELIVNESEIRRELRMQNLYRYRTLGKDTIRPLGVYKTAKELEEMMEGAAVENAPQDETNSERNLAEDELQQEMLPPHQNEISNIVIDSLPVHVDVDLDQDIPDADSGIDSYDYDEDHEDIEVDEQHISASDALRARSGLSVGQLNEIPRLEGLSDILSIETIAQPAYNQENLGSEQNEIDDENEEDFEPGFGHSPAEPSSLSDNEYRRSK</sequence>
<dbReference type="GO" id="GO:0005680">
    <property type="term" value="C:anaphase-promoting complex"/>
    <property type="evidence" value="ECO:0007669"/>
    <property type="project" value="InterPro"/>
</dbReference>
<accession>A0A1G4JXH0</accession>
<dbReference type="OrthoDB" id="4047136at2759"/>